<dbReference type="EMBL" id="CAJVPY010013462">
    <property type="protein sequence ID" value="CAG8740733.1"/>
    <property type="molecule type" value="Genomic_DNA"/>
</dbReference>
<evidence type="ECO:0000313" key="1">
    <source>
        <dbReference type="EMBL" id="CAG8740733.1"/>
    </source>
</evidence>
<organism evidence="1 2">
    <name type="scientific">Dentiscutata erythropus</name>
    <dbReference type="NCBI Taxonomy" id="1348616"/>
    <lineage>
        <taxon>Eukaryota</taxon>
        <taxon>Fungi</taxon>
        <taxon>Fungi incertae sedis</taxon>
        <taxon>Mucoromycota</taxon>
        <taxon>Glomeromycotina</taxon>
        <taxon>Glomeromycetes</taxon>
        <taxon>Diversisporales</taxon>
        <taxon>Gigasporaceae</taxon>
        <taxon>Dentiscutata</taxon>
    </lineage>
</organism>
<name>A0A9N9NLR4_9GLOM</name>
<dbReference type="AlphaFoldDB" id="A0A9N9NLR4"/>
<dbReference type="OrthoDB" id="2432117at2759"/>
<comment type="caution">
    <text evidence="1">The sequence shown here is derived from an EMBL/GenBank/DDBJ whole genome shotgun (WGS) entry which is preliminary data.</text>
</comment>
<dbReference type="PANTHER" id="PTHR33266">
    <property type="entry name" value="CHROMOSOME 15, WHOLE GENOME SHOTGUN SEQUENCE"/>
    <property type="match status" value="1"/>
</dbReference>
<dbReference type="PANTHER" id="PTHR33266:SF1">
    <property type="entry name" value="F-BOX DOMAIN-CONTAINING PROTEIN"/>
    <property type="match status" value="1"/>
</dbReference>
<accession>A0A9N9NLR4</accession>
<dbReference type="Proteomes" id="UP000789405">
    <property type="component" value="Unassembled WGS sequence"/>
</dbReference>
<evidence type="ECO:0000313" key="2">
    <source>
        <dbReference type="Proteomes" id="UP000789405"/>
    </source>
</evidence>
<proteinExistence type="predicted"/>
<sequence length="154" mass="18103">MNPEIEFCYNFIKENPGLSYDDIVKAFQESQSKGKEIDKDLLPESHIKEMEIVRRAFDREFQNPNDLLERFLNYIDKCSHEYHLYNTIYYAPYVTLTQASGTGKSKLLKKVAENVTTIYCCLRDYNSNGYPFRSFITNVLLKVKFEFSVLPPKK</sequence>
<keyword evidence="2" id="KW-1185">Reference proteome</keyword>
<gene>
    <name evidence="1" type="ORF">DERYTH_LOCUS15985</name>
</gene>
<protein>
    <submittedName>
        <fullName evidence="1">27252_t:CDS:1</fullName>
    </submittedName>
</protein>
<reference evidence="1" key="1">
    <citation type="submission" date="2021-06" db="EMBL/GenBank/DDBJ databases">
        <authorList>
            <person name="Kallberg Y."/>
            <person name="Tangrot J."/>
            <person name="Rosling A."/>
        </authorList>
    </citation>
    <scope>NUCLEOTIDE SEQUENCE</scope>
    <source>
        <strain evidence="1">MA453B</strain>
    </source>
</reference>